<proteinExistence type="predicted"/>
<sequence>MHAVHVLLILLGVACGVTVLFFMTAGWFPQSSRPGDAARAARAGRRPTPPPVCPVSPEQREWIERSLRWCVREFGEQAARGPVVLPDSDLLPVPYDGSNYQIYRLYDRICSLMGVDPREVELRLRDRIDQAAPSDQGDQGNRHVVGRYRTPPYLRLRFLDVKLSLGRPSIEIERAQTTDPVRLVALLAHELAHRRLLGEGRVTTRQADHEQLTDLLTVYLGFGVFTANMQLGLSGHLGYLTTGERAYALACYCRMRGEVDVPSWAYELHPRPLEKFQQALEFLAFEDLVSPSPSAD</sequence>
<organism evidence="1 2">
    <name type="scientific">Actinospica durhamensis</name>
    <dbReference type="NCBI Taxonomy" id="1508375"/>
    <lineage>
        <taxon>Bacteria</taxon>
        <taxon>Bacillati</taxon>
        <taxon>Actinomycetota</taxon>
        <taxon>Actinomycetes</taxon>
        <taxon>Catenulisporales</taxon>
        <taxon>Actinospicaceae</taxon>
        <taxon>Actinospica</taxon>
    </lineage>
</organism>
<evidence type="ECO:0000313" key="1">
    <source>
        <dbReference type="EMBL" id="MBR7837548.1"/>
    </source>
</evidence>
<accession>A0A941EUN0</accession>
<gene>
    <name evidence="1" type="ORF">KDL01_29990</name>
</gene>
<protein>
    <submittedName>
        <fullName evidence="1">Uncharacterized protein</fullName>
    </submittedName>
</protein>
<evidence type="ECO:0000313" key="2">
    <source>
        <dbReference type="Proteomes" id="UP000675781"/>
    </source>
</evidence>
<dbReference type="AlphaFoldDB" id="A0A941EUN0"/>
<keyword evidence="2" id="KW-1185">Reference proteome</keyword>
<dbReference type="RefSeq" id="WP_212532015.1">
    <property type="nucleotide sequence ID" value="NZ_JAGSOG010000212.1"/>
</dbReference>
<dbReference type="Proteomes" id="UP000675781">
    <property type="component" value="Unassembled WGS sequence"/>
</dbReference>
<dbReference type="EMBL" id="JAGSOG010000212">
    <property type="protein sequence ID" value="MBR7837548.1"/>
    <property type="molecule type" value="Genomic_DNA"/>
</dbReference>
<reference evidence="1" key="1">
    <citation type="submission" date="2021-04" db="EMBL/GenBank/DDBJ databases">
        <title>Genome based classification of Actinospica acidithermotolerans sp. nov., an actinobacterium isolated from an Indonesian hot spring.</title>
        <authorList>
            <person name="Kusuma A.B."/>
            <person name="Putra K.E."/>
            <person name="Nafisah S."/>
            <person name="Loh J."/>
            <person name="Nouioui I."/>
            <person name="Goodfellow M."/>
        </authorList>
    </citation>
    <scope>NUCLEOTIDE SEQUENCE</scope>
    <source>
        <strain evidence="1">CSCA 57</strain>
    </source>
</reference>
<comment type="caution">
    <text evidence="1">The sequence shown here is derived from an EMBL/GenBank/DDBJ whole genome shotgun (WGS) entry which is preliminary data.</text>
</comment>
<name>A0A941EUN0_9ACTN</name>